<dbReference type="InParanoid" id="A0A7N2LG21"/>
<reference evidence="2" key="2">
    <citation type="submission" date="2021-01" db="UniProtKB">
        <authorList>
            <consortium name="EnsemblPlants"/>
        </authorList>
    </citation>
    <scope>IDENTIFICATION</scope>
</reference>
<feature type="region of interest" description="Disordered" evidence="1">
    <location>
        <begin position="79"/>
        <end position="103"/>
    </location>
</feature>
<protein>
    <submittedName>
        <fullName evidence="2">Uncharacterized protein</fullName>
    </submittedName>
</protein>
<dbReference type="EMBL" id="LRBV02000004">
    <property type="status" value="NOT_ANNOTATED_CDS"/>
    <property type="molecule type" value="Genomic_DNA"/>
</dbReference>
<organism evidence="2 3">
    <name type="scientific">Quercus lobata</name>
    <name type="common">Valley oak</name>
    <dbReference type="NCBI Taxonomy" id="97700"/>
    <lineage>
        <taxon>Eukaryota</taxon>
        <taxon>Viridiplantae</taxon>
        <taxon>Streptophyta</taxon>
        <taxon>Embryophyta</taxon>
        <taxon>Tracheophyta</taxon>
        <taxon>Spermatophyta</taxon>
        <taxon>Magnoliopsida</taxon>
        <taxon>eudicotyledons</taxon>
        <taxon>Gunneridae</taxon>
        <taxon>Pentapetalae</taxon>
        <taxon>rosids</taxon>
        <taxon>fabids</taxon>
        <taxon>Fagales</taxon>
        <taxon>Fagaceae</taxon>
        <taxon>Quercus</taxon>
    </lineage>
</organism>
<dbReference type="AlphaFoldDB" id="A0A7N2LG21"/>
<evidence type="ECO:0000313" key="2">
    <source>
        <dbReference type="EnsemblPlants" id="QL04p040076:mrna"/>
    </source>
</evidence>
<dbReference type="Gramene" id="QL04p040076:mrna">
    <property type="protein sequence ID" value="QL04p040076:mrna"/>
    <property type="gene ID" value="QL04p040076"/>
</dbReference>
<name>A0A7N2LG21_QUELO</name>
<evidence type="ECO:0000313" key="3">
    <source>
        <dbReference type="Proteomes" id="UP000594261"/>
    </source>
</evidence>
<reference evidence="2 3" key="1">
    <citation type="journal article" date="2016" name="G3 (Bethesda)">
        <title>First Draft Assembly and Annotation of the Genome of a California Endemic Oak Quercus lobata Nee (Fagaceae).</title>
        <authorList>
            <person name="Sork V.L."/>
            <person name="Fitz-Gibbon S.T."/>
            <person name="Puiu D."/>
            <person name="Crepeau M."/>
            <person name="Gugger P.F."/>
            <person name="Sherman R."/>
            <person name="Stevens K."/>
            <person name="Langley C.H."/>
            <person name="Pellegrini M."/>
            <person name="Salzberg S.L."/>
        </authorList>
    </citation>
    <scope>NUCLEOTIDE SEQUENCE [LARGE SCALE GENOMIC DNA]</scope>
    <source>
        <strain evidence="2 3">cv. SW786</strain>
    </source>
</reference>
<dbReference type="EnsemblPlants" id="QL04p040076:mrna">
    <property type="protein sequence ID" value="QL04p040076:mrna"/>
    <property type="gene ID" value="QL04p040076"/>
</dbReference>
<evidence type="ECO:0000256" key="1">
    <source>
        <dbReference type="SAM" id="MobiDB-lite"/>
    </source>
</evidence>
<proteinExistence type="predicted"/>
<accession>A0A7N2LG21</accession>
<dbReference type="Proteomes" id="UP000594261">
    <property type="component" value="Chromosome 4"/>
</dbReference>
<sequence length="103" mass="11968">MCLSATSAEIKQGFRRAFASPWPEKLRYQDNDHACKFFKWLDTSICCTHGTSTTPIVIAKFKRLEHAVEVANEELKQAHAEQMQHWKGSELQNERLKEPRLHT</sequence>
<keyword evidence="3" id="KW-1185">Reference proteome</keyword>